<dbReference type="AlphaFoldDB" id="A0A9J6CC19"/>
<evidence type="ECO:0000256" key="1">
    <source>
        <dbReference type="SAM" id="MobiDB-lite"/>
    </source>
</evidence>
<dbReference type="Proteomes" id="UP001107558">
    <property type="component" value="Chromosome 2"/>
</dbReference>
<gene>
    <name evidence="2" type="ORF">PVAND_008862</name>
</gene>
<feature type="compositionally biased region" description="Low complexity" evidence="1">
    <location>
        <begin position="32"/>
        <end position="44"/>
    </location>
</feature>
<sequence>MTCQKCGKDVCICNQLLPTKSTMDPNISALPSSLINSKSSQKSLTSDNNERSNRYFPSFYEYIANIKNDVNNCPSCNPSRLTVPKLSSEPQQVS</sequence>
<feature type="region of interest" description="Disordered" evidence="1">
    <location>
        <begin position="32"/>
        <end position="52"/>
    </location>
</feature>
<accession>A0A9J6CC19</accession>
<name>A0A9J6CC19_POLVA</name>
<evidence type="ECO:0000313" key="2">
    <source>
        <dbReference type="EMBL" id="KAG5679283.1"/>
    </source>
</evidence>
<protein>
    <submittedName>
        <fullName evidence="2">Uncharacterized protein</fullName>
    </submittedName>
</protein>
<reference evidence="2" key="1">
    <citation type="submission" date="2021-03" db="EMBL/GenBank/DDBJ databases">
        <title>Chromosome level genome of the anhydrobiotic midge Polypedilum vanderplanki.</title>
        <authorList>
            <person name="Yoshida Y."/>
            <person name="Kikawada T."/>
            <person name="Gusev O."/>
        </authorList>
    </citation>
    <scope>NUCLEOTIDE SEQUENCE</scope>
    <source>
        <strain evidence="2">NIAS01</strain>
        <tissue evidence="2">Whole body or cell culture</tissue>
    </source>
</reference>
<evidence type="ECO:0000313" key="3">
    <source>
        <dbReference type="Proteomes" id="UP001107558"/>
    </source>
</evidence>
<organism evidence="2 3">
    <name type="scientific">Polypedilum vanderplanki</name>
    <name type="common">Sleeping chironomid midge</name>
    <dbReference type="NCBI Taxonomy" id="319348"/>
    <lineage>
        <taxon>Eukaryota</taxon>
        <taxon>Metazoa</taxon>
        <taxon>Ecdysozoa</taxon>
        <taxon>Arthropoda</taxon>
        <taxon>Hexapoda</taxon>
        <taxon>Insecta</taxon>
        <taxon>Pterygota</taxon>
        <taxon>Neoptera</taxon>
        <taxon>Endopterygota</taxon>
        <taxon>Diptera</taxon>
        <taxon>Nematocera</taxon>
        <taxon>Chironomoidea</taxon>
        <taxon>Chironomidae</taxon>
        <taxon>Chironominae</taxon>
        <taxon>Polypedilum</taxon>
        <taxon>Polypedilum</taxon>
    </lineage>
</organism>
<comment type="caution">
    <text evidence="2">The sequence shown here is derived from an EMBL/GenBank/DDBJ whole genome shotgun (WGS) entry which is preliminary data.</text>
</comment>
<keyword evidence="3" id="KW-1185">Reference proteome</keyword>
<dbReference type="EMBL" id="JADBJN010000002">
    <property type="protein sequence ID" value="KAG5679283.1"/>
    <property type="molecule type" value="Genomic_DNA"/>
</dbReference>
<proteinExistence type="predicted"/>